<name>A0A8J6CAC3_DIALT</name>
<comment type="caution">
    <text evidence="10">The sequence shown here is derived from an EMBL/GenBank/DDBJ whole genome shotgun (WGS) entry which is preliminary data.</text>
</comment>
<evidence type="ECO:0000256" key="4">
    <source>
        <dbReference type="PIRSR" id="PIRSR623088-2"/>
    </source>
</evidence>
<evidence type="ECO:0000256" key="6">
    <source>
        <dbReference type="RuleBase" id="RU363067"/>
    </source>
</evidence>
<evidence type="ECO:0000313" key="10">
    <source>
        <dbReference type="EMBL" id="KAG8467467.1"/>
    </source>
</evidence>
<feature type="binding site" evidence="5">
    <location>
        <position position="300"/>
    </location>
    <ligand>
        <name>Zn(2+)</name>
        <dbReference type="ChEBI" id="CHEBI:29105"/>
        <label>2</label>
    </ligand>
</feature>
<accession>A0A8J6CAC3</accession>
<feature type="binding site" evidence="5">
    <location>
        <position position="264"/>
    </location>
    <ligand>
        <name>Zn(2+)</name>
        <dbReference type="ChEBI" id="CHEBI:29105"/>
        <label>1</label>
    </ligand>
</feature>
<feature type="binding site" evidence="5">
    <location>
        <position position="436"/>
    </location>
    <ligand>
        <name>Zn(2+)</name>
        <dbReference type="ChEBI" id="CHEBI:29105"/>
        <label>1</label>
    </ligand>
</feature>
<proteinExistence type="inferred from homology"/>
<dbReference type="SUPFAM" id="SSF109604">
    <property type="entry name" value="HD-domain/PDEase-like"/>
    <property type="match status" value="1"/>
</dbReference>
<feature type="compositionally biased region" description="Basic and acidic residues" evidence="7">
    <location>
        <begin position="139"/>
        <end position="155"/>
    </location>
</feature>
<dbReference type="GO" id="GO:0004114">
    <property type="term" value="F:3',5'-cyclic-nucleotide phosphodiesterase activity"/>
    <property type="evidence" value="ECO:0007669"/>
    <property type="project" value="InterPro"/>
</dbReference>
<evidence type="ECO:0000256" key="2">
    <source>
        <dbReference type="ARBA" id="ARBA00022801"/>
    </source>
</evidence>
<comment type="cofactor">
    <cofactor evidence="6">
        <name>a divalent metal cation</name>
        <dbReference type="ChEBI" id="CHEBI:60240"/>
    </cofactor>
    <text evidence="6">Binds 2 divalent metal cations per subunit. Site 1 may preferentially bind zinc ions, while site 2 has a preference for magnesium and/or manganese ions.</text>
</comment>
<feature type="binding site" evidence="5">
    <location>
        <position position="299"/>
    </location>
    <ligand>
        <name>Zn(2+)</name>
        <dbReference type="ChEBI" id="CHEBI:29105"/>
        <label>1</label>
    </ligand>
</feature>
<feature type="region of interest" description="Disordered" evidence="7">
    <location>
        <begin position="622"/>
        <end position="674"/>
    </location>
</feature>
<gene>
    <name evidence="10" type="ORF">KFE25_000783</name>
</gene>
<protein>
    <recommendedName>
        <fullName evidence="6">Phosphodiesterase</fullName>
        <ecNumber evidence="6">3.1.4.-</ecNumber>
    </recommendedName>
</protein>
<dbReference type="EMBL" id="JAGTXO010000006">
    <property type="protein sequence ID" value="KAG8467467.1"/>
    <property type="molecule type" value="Genomic_DNA"/>
</dbReference>
<evidence type="ECO:0000256" key="8">
    <source>
        <dbReference type="SAM" id="Phobius"/>
    </source>
</evidence>
<feature type="region of interest" description="Disordered" evidence="7">
    <location>
        <begin position="139"/>
        <end position="163"/>
    </location>
</feature>
<dbReference type="PROSITE" id="PS51845">
    <property type="entry name" value="PDEASE_I_2"/>
    <property type="match status" value="1"/>
</dbReference>
<keyword evidence="2 6" id="KW-0378">Hydrolase</keyword>
<feature type="domain" description="PDEase" evidence="9">
    <location>
        <begin position="174"/>
        <end position="542"/>
    </location>
</feature>
<dbReference type="InterPro" id="IPR002073">
    <property type="entry name" value="PDEase_catalytic_dom"/>
</dbReference>
<keyword evidence="8" id="KW-0472">Membrane</keyword>
<feature type="binding site" evidence="4">
    <location>
        <position position="436"/>
    </location>
    <ligand>
        <name>AMP</name>
        <dbReference type="ChEBI" id="CHEBI:456215"/>
    </ligand>
</feature>
<keyword evidence="8" id="KW-1133">Transmembrane helix</keyword>
<feature type="compositionally biased region" description="Low complexity" evidence="7">
    <location>
        <begin position="654"/>
        <end position="666"/>
    </location>
</feature>
<dbReference type="CDD" id="cd00077">
    <property type="entry name" value="HDc"/>
    <property type="match status" value="1"/>
</dbReference>
<dbReference type="Proteomes" id="UP000751190">
    <property type="component" value="Unassembled WGS sequence"/>
</dbReference>
<feature type="binding site" evidence="4">
    <location>
        <position position="300"/>
    </location>
    <ligand>
        <name>AMP</name>
        <dbReference type="ChEBI" id="CHEBI:456215"/>
    </ligand>
</feature>
<dbReference type="GO" id="GO:0007165">
    <property type="term" value="P:signal transduction"/>
    <property type="evidence" value="ECO:0007669"/>
    <property type="project" value="InterPro"/>
</dbReference>
<dbReference type="Gene3D" id="1.10.1300.10">
    <property type="entry name" value="3'5'-cyclic nucleotide phosphodiesterase, catalytic domain"/>
    <property type="match status" value="1"/>
</dbReference>
<feature type="active site" description="Proton donor" evidence="3">
    <location>
        <position position="260"/>
    </location>
</feature>
<keyword evidence="8" id="KW-0812">Transmembrane</keyword>
<reference evidence="10" key="1">
    <citation type="submission" date="2021-05" db="EMBL/GenBank/DDBJ databases">
        <title>The genome of the haptophyte Pavlova lutheri (Diacronema luteri, Pavlovales) - a model for lipid biosynthesis in eukaryotic algae.</title>
        <authorList>
            <person name="Hulatt C.J."/>
            <person name="Posewitz M.C."/>
        </authorList>
    </citation>
    <scope>NUCLEOTIDE SEQUENCE</scope>
    <source>
        <strain evidence="10">NIVA-4/92</strain>
    </source>
</reference>
<evidence type="ECO:0000256" key="7">
    <source>
        <dbReference type="SAM" id="MobiDB-lite"/>
    </source>
</evidence>
<keyword evidence="11" id="KW-1185">Reference proteome</keyword>
<dbReference type="AlphaFoldDB" id="A0A8J6CAC3"/>
<feature type="transmembrane region" description="Helical" evidence="8">
    <location>
        <begin position="6"/>
        <end position="31"/>
    </location>
</feature>
<dbReference type="InterPro" id="IPR023088">
    <property type="entry name" value="PDEase"/>
</dbReference>
<feature type="binding site" evidence="4">
    <location>
        <position position="487"/>
    </location>
    <ligand>
        <name>AMP</name>
        <dbReference type="ChEBI" id="CHEBI:456215"/>
    </ligand>
</feature>
<dbReference type="InterPro" id="IPR036971">
    <property type="entry name" value="PDEase_catalytic_dom_sf"/>
</dbReference>
<feature type="region of interest" description="Disordered" evidence="7">
    <location>
        <begin position="570"/>
        <end position="593"/>
    </location>
</feature>
<comment type="similarity">
    <text evidence="6">Belongs to the cyclic nucleotide phosphodiesterase family.</text>
</comment>
<evidence type="ECO:0000256" key="3">
    <source>
        <dbReference type="PIRSR" id="PIRSR623088-1"/>
    </source>
</evidence>
<dbReference type="PRINTS" id="PR00387">
    <property type="entry name" value="PDIESTERASE1"/>
</dbReference>
<evidence type="ECO:0000259" key="9">
    <source>
        <dbReference type="PROSITE" id="PS51845"/>
    </source>
</evidence>
<dbReference type="PANTHER" id="PTHR11347">
    <property type="entry name" value="CYCLIC NUCLEOTIDE PHOSPHODIESTERASE"/>
    <property type="match status" value="1"/>
</dbReference>
<evidence type="ECO:0000256" key="5">
    <source>
        <dbReference type="PIRSR" id="PIRSR623088-3"/>
    </source>
</evidence>
<dbReference type="PROSITE" id="PS00126">
    <property type="entry name" value="PDEASE_I_1"/>
    <property type="match status" value="1"/>
</dbReference>
<dbReference type="Pfam" id="PF00233">
    <property type="entry name" value="PDEase_I"/>
    <property type="match status" value="1"/>
</dbReference>
<evidence type="ECO:0000256" key="1">
    <source>
        <dbReference type="ARBA" id="ARBA00022723"/>
    </source>
</evidence>
<evidence type="ECO:0000313" key="11">
    <source>
        <dbReference type="Proteomes" id="UP000751190"/>
    </source>
</evidence>
<dbReference type="InterPro" id="IPR003607">
    <property type="entry name" value="HD/PDEase_dom"/>
</dbReference>
<keyword evidence="1 5" id="KW-0479">Metal-binding</keyword>
<organism evidence="10 11">
    <name type="scientific">Diacronema lutheri</name>
    <name type="common">Unicellular marine alga</name>
    <name type="synonym">Monochrysis lutheri</name>
    <dbReference type="NCBI Taxonomy" id="2081491"/>
    <lineage>
        <taxon>Eukaryota</taxon>
        <taxon>Haptista</taxon>
        <taxon>Haptophyta</taxon>
        <taxon>Pavlovophyceae</taxon>
        <taxon>Pavlovales</taxon>
        <taxon>Pavlovaceae</taxon>
        <taxon>Diacronema</taxon>
    </lineage>
</organism>
<dbReference type="GO" id="GO:0046872">
    <property type="term" value="F:metal ion binding"/>
    <property type="evidence" value="ECO:0007669"/>
    <property type="project" value="UniProtKB-KW"/>
</dbReference>
<sequence length="674" mass="72558">MGEPDTVAIVIAAVVAAVGTACACALLFVGIRVQRSRPMRVKTGAPIREPGTLFELGVSHLERLIADVDGRSLSRLLVGDIVADLRLVLLELRTLAETDRLLDPISRGANARDLASDEFASNWFTLGMGGEQYQRSARVQDDVRPEDSASQHGRAEALAPHMPHGGAMTMPISPLHSRVPNASLELLSWIRDGFHEWDFDLKRLRSWCGSAGVRPLLAITLAMHTTAAPDSLAQLLGASEHALITFIQRVVGGYRQLPYHSEIHACDVMHAATVMHRAICGTSADPHETGAVILAAIVHDLAHPGVNNAFLIATHSPLAVRYNDSSVLENYHVSLAFAIMLGYDRRTGGTGAGGAPVALDPLAGLDKAAYKRVRAEMIALVLATSFENHFVHIGNLKGRAKAAAASSGLASVPEPDDKHAAEERLMLVKMIVKAADIGHPARAWAWHVDSAQRACAEFFHQGECEARAGLPVSPLNNASECNLSKAQTGFLEFMVRPAFDVLRMYVEASPQHAAPGALRWLQTPFDHLERNINAWKQMEQHESATLKEEICEIPIAEPFNAQWFSEFAASEPGTVRPSPAQPPSMRAARSSDVLVSGRHDADASGKRLRMPFFATTFGAGERASAGSRKQQPAAGAGFPFVSRSKSRPREAEVEAPAAHGQHAPPASTFTASTP</sequence>
<dbReference type="OrthoDB" id="546632at2759"/>
<dbReference type="InterPro" id="IPR023174">
    <property type="entry name" value="PDEase_CS"/>
</dbReference>
<feature type="binding site" evidence="4">
    <location>
        <begin position="260"/>
        <end position="264"/>
    </location>
    <ligand>
        <name>AMP</name>
        <dbReference type="ChEBI" id="CHEBI:456215"/>
    </ligand>
</feature>
<dbReference type="EC" id="3.1.4.-" evidence="6"/>
<feature type="binding site" evidence="5">
    <location>
        <position position="300"/>
    </location>
    <ligand>
        <name>Zn(2+)</name>
        <dbReference type="ChEBI" id="CHEBI:29105"/>
        <label>1</label>
    </ligand>
</feature>